<gene>
    <name evidence="5" type="ORF">NP493_60g05065</name>
</gene>
<feature type="chain" id="PRO_5042207550" description="CUB domain-containing protein" evidence="3">
    <location>
        <begin position="24"/>
        <end position="158"/>
    </location>
</feature>
<sequence>MAKILTAQCFLLAIMLVIDRVKTQGDEYNSTTPLYPEGPCSGGTGLLRRPEGQLSMRTTYISVDMTCQWKIEVDKDKRVSLHFSSIDIIKCKQCSCGKINIYDGSDSSAVMIKSICGNYSHDNITSSGNTVLVYYAAVSGNTLGFMITYSSTQGKLFT</sequence>
<dbReference type="InterPro" id="IPR035914">
    <property type="entry name" value="Sperma_CUB_dom_sf"/>
</dbReference>
<keyword evidence="3" id="KW-0732">Signal</keyword>
<dbReference type="EMBL" id="JAODUO010000061">
    <property type="protein sequence ID" value="KAK2191084.1"/>
    <property type="molecule type" value="Genomic_DNA"/>
</dbReference>
<dbReference type="SMART" id="SM00042">
    <property type="entry name" value="CUB"/>
    <property type="match status" value="1"/>
</dbReference>
<dbReference type="AlphaFoldDB" id="A0AAD9PA73"/>
<comment type="caution">
    <text evidence="5">The sequence shown here is derived from an EMBL/GenBank/DDBJ whole genome shotgun (WGS) entry which is preliminary data.</text>
</comment>
<evidence type="ECO:0000256" key="1">
    <source>
        <dbReference type="ARBA" id="ARBA00023157"/>
    </source>
</evidence>
<evidence type="ECO:0000256" key="3">
    <source>
        <dbReference type="SAM" id="SignalP"/>
    </source>
</evidence>
<dbReference type="InterPro" id="IPR052129">
    <property type="entry name" value="Spermadhesin-Link_domain"/>
</dbReference>
<organism evidence="5 6">
    <name type="scientific">Ridgeia piscesae</name>
    <name type="common">Tubeworm</name>
    <dbReference type="NCBI Taxonomy" id="27915"/>
    <lineage>
        <taxon>Eukaryota</taxon>
        <taxon>Metazoa</taxon>
        <taxon>Spiralia</taxon>
        <taxon>Lophotrochozoa</taxon>
        <taxon>Annelida</taxon>
        <taxon>Polychaeta</taxon>
        <taxon>Sedentaria</taxon>
        <taxon>Canalipalpata</taxon>
        <taxon>Sabellida</taxon>
        <taxon>Siboglinidae</taxon>
        <taxon>Ridgeia</taxon>
    </lineage>
</organism>
<dbReference type="PANTHER" id="PTHR46908:SF8">
    <property type="entry name" value="C-TYPE LECTIN DOMAIN-CONTAINING PROTEIN"/>
    <property type="match status" value="1"/>
</dbReference>
<proteinExistence type="predicted"/>
<feature type="domain" description="CUB" evidence="4">
    <location>
        <begin position="40"/>
        <end position="152"/>
    </location>
</feature>
<name>A0AAD9PA73_RIDPI</name>
<dbReference type="PROSITE" id="PS01180">
    <property type="entry name" value="CUB"/>
    <property type="match status" value="1"/>
</dbReference>
<reference evidence="5" key="1">
    <citation type="journal article" date="2023" name="Mol. Biol. Evol.">
        <title>Third-Generation Sequencing Reveals the Adaptive Role of the Epigenome in Three Deep-Sea Polychaetes.</title>
        <authorList>
            <person name="Perez M."/>
            <person name="Aroh O."/>
            <person name="Sun Y."/>
            <person name="Lan Y."/>
            <person name="Juniper S.K."/>
            <person name="Young C.R."/>
            <person name="Angers B."/>
            <person name="Qian P.Y."/>
        </authorList>
    </citation>
    <scope>NUCLEOTIDE SEQUENCE</scope>
    <source>
        <strain evidence="5">R07B-5</strain>
    </source>
</reference>
<evidence type="ECO:0000313" key="6">
    <source>
        <dbReference type="Proteomes" id="UP001209878"/>
    </source>
</evidence>
<evidence type="ECO:0000256" key="2">
    <source>
        <dbReference type="PROSITE-ProRule" id="PRU00059"/>
    </source>
</evidence>
<dbReference type="Pfam" id="PF00431">
    <property type="entry name" value="CUB"/>
    <property type="match status" value="1"/>
</dbReference>
<evidence type="ECO:0000259" key="4">
    <source>
        <dbReference type="PROSITE" id="PS01180"/>
    </source>
</evidence>
<feature type="disulfide bond" evidence="2">
    <location>
        <begin position="40"/>
        <end position="67"/>
    </location>
</feature>
<accession>A0AAD9PA73</accession>
<feature type="signal peptide" evidence="3">
    <location>
        <begin position="1"/>
        <end position="23"/>
    </location>
</feature>
<comment type="caution">
    <text evidence="2">Lacks conserved residue(s) required for the propagation of feature annotation.</text>
</comment>
<dbReference type="Gene3D" id="2.60.120.290">
    <property type="entry name" value="Spermadhesin, CUB domain"/>
    <property type="match status" value="1"/>
</dbReference>
<keyword evidence="6" id="KW-1185">Reference proteome</keyword>
<dbReference type="CDD" id="cd00041">
    <property type="entry name" value="CUB"/>
    <property type="match status" value="1"/>
</dbReference>
<keyword evidence="1 2" id="KW-1015">Disulfide bond</keyword>
<evidence type="ECO:0000313" key="5">
    <source>
        <dbReference type="EMBL" id="KAK2191084.1"/>
    </source>
</evidence>
<dbReference type="InterPro" id="IPR000859">
    <property type="entry name" value="CUB_dom"/>
</dbReference>
<dbReference type="Proteomes" id="UP001209878">
    <property type="component" value="Unassembled WGS sequence"/>
</dbReference>
<dbReference type="SUPFAM" id="SSF49854">
    <property type="entry name" value="Spermadhesin, CUB domain"/>
    <property type="match status" value="1"/>
</dbReference>
<protein>
    <recommendedName>
        <fullName evidence="4">CUB domain-containing protein</fullName>
    </recommendedName>
</protein>
<dbReference type="PANTHER" id="PTHR46908">
    <property type="entry name" value="CUBILIN-LIKE PROTEIN"/>
    <property type="match status" value="1"/>
</dbReference>